<evidence type="ECO:0000313" key="1">
    <source>
        <dbReference type="EMBL" id="USB35470.1"/>
    </source>
</evidence>
<sequence length="65" mass="7265">MVIYQPIAALSAFFVAFILNTVIGFSLHNNEDDFRVNHDVGVGLFTIYKIKRPQKVGVEKVVVNA</sequence>
<dbReference type="Proteomes" id="UP001057142">
    <property type="component" value="Chromosome"/>
</dbReference>
<proteinExistence type="predicted"/>
<gene>
    <name evidence="1" type="ORF">M5J11_11490</name>
    <name evidence="2" type="ORF">PG365_06240</name>
</gene>
<keyword evidence="3" id="KW-1185">Reference proteome</keyword>
<evidence type="ECO:0000313" key="2">
    <source>
        <dbReference type="EMBL" id="WFC07976.1"/>
    </source>
</evidence>
<organism evidence="2 4">
    <name type="scientific">Providencia vermicola</name>
    <dbReference type="NCBI Taxonomy" id="333965"/>
    <lineage>
        <taxon>Bacteria</taxon>
        <taxon>Pseudomonadati</taxon>
        <taxon>Pseudomonadota</taxon>
        <taxon>Gammaproteobacteria</taxon>
        <taxon>Enterobacterales</taxon>
        <taxon>Morganellaceae</taxon>
        <taxon>Providencia</taxon>
    </lineage>
</organism>
<reference evidence="1" key="1">
    <citation type="journal article" date="2022" name="Front. Microbiol.">
        <title>Identification of a novel aminoglycoside O-nucleotidyltransferase AadA33 in Providencia vermicola.</title>
        <authorList>
            <person name="Feng C."/>
            <person name="Gao M."/>
            <person name="Jiang W."/>
            <person name="Shi W."/>
            <person name="Li A."/>
            <person name="Liu S."/>
            <person name="Zhang L."/>
            <person name="Zhang X."/>
            <person name="Li Q."/>
            <person name="Lin H."/>
            <person name="Lu J."/>
            <person name="Li K."/>
            <person name="Zhang H."/>
            <person name="Hu Y."/>
            <person name="Bao Q."/>
            <person name="Lin X."/>
        </authorList>
    </citation>
    <scope>NUCLEOTIDE SEQUENCE</scope>
    <source>
        <strain evidence="1">P13</strain>
    </source>
</reference>
<protein>
    <submittedName>
        <fullName evidence="2">Uncharacterized protein</fullName>
    </submittedName>
</protein>
<dbReference type="EMBL" id="CP097327">
    <property type="protein sequence ID" value="USB35470.1"/>
    <property type="molecule type" value="Genomic_DNA"/>
</dbReference>
<name>A0AAX3S101_9GAMM</name>
<evidence type="ECO:0000313" key="4">
    <source>
        <dbReference type="Proteomes" id="UP001222403"/>
    </source>
</evidence>
<dbReference type="EMBL" id="CP116222">
    <property type="protein sequence ID" value="WFC07976.1"/>
    <property type="molecule type" value="Genomic_DNA"/>
</dbReference>
<dbReference type="RefSeq" id="WP_251463834.1">
    <property type="nucleotide sequence ID" value="NZ_CP097327.1"/>
</dbReference>
<evidence type="ECO:0000313" key="3">
    <source>
        <dbReference type="Proteomes" id="UP001057142"/>
    </source>
</evidence>
<reference evidence="2" key="2">
    <citation type="submission" date="2023-01" db="EMBL/GenBank/DDBJ databases">
        <title>The prevalence of carbapenem-resistant bacteria in aquaculture in China and the genetic diversity of carbapenem-resistant genes.</title>
        <authorList>
            <person name="Wen R."/>
        </authorList>
    </citation>
    <scope>NUCLEOTIDE SEQUENCE</scope>
    <source>
        <strain evidence="2">PVA41-chromosome</strain>
    </source>
</reference>
<dbReference type="AlphaFoldDB" id="A0AAX3S101"/>
<accession>A0AAX3S101</accession>
<dbReference type="Proteomes" id="UP001222403">
    <property type="component" value="Chromosome"/>
</dbReference>